<dbReference type="InterPro" id="IPR036020">
    <property type="entry name" value="WW_dom_sf"/>
</dbReference>
<dbReference type="Pfam" id="PF00397">
    <property type="entry name" value="WW"/>
    <property type="match status" value="1"/>
</dbReference>
<sequence length="153" mass="17607">MPGAPAPGFLDDYGGVQILEEKRDDYEPNSEEIENYAEWLGLDPEKDVELLYLAREGLRANLTEGWRACQNANGEIFYFNFETEQSSWDHPADESFRRLVQDMKRRQSSGGDGLPAQSDPGPGRTHWVPAGEVRPKRLLRCSCLRRCRHRVRR</sequence>
<feature type="region of interest" description="Disordered" evidence="1">
    <location>
        <begin position="103"/>
        <end position="129"/>
    </location>
</feature>
<dbReference type="SMART" id="SM00456">
    <property type="entry name" value="WW"/>
    <property type="match status" value="1"/>
</dbReference>
<accession>A0A7S1AU12</accession>
<dbReference type="InterPro" id="IPR053233">
    <property type="entry name" value="ABRA-related"/>
</dbReference>
<protein>
    <recommendedName>
        <fullName evidence="2">WW domain-containing protein</fullName>
    </recommendedName>
</protein>
<proteinExistence type="predicted"/>
<dbReference type="AlphaFoldDB" id="A0A7S1AU12"/>
<dbReference type="PANTHER" id="PTHR21715:SF0">
    <property type="entry name" value="RH04127P"/>
    <property type="match status" value="1"/>
</dbReference>
<organism evidence="3">
    <name type="scientific">Noctiluca scintillans</name>
    <name type="common">Sea sparkle</name>
    <name type="synonym">Red tide dinoflagellate</name>
    <dbReference type="NCBI Taxonomy" id="2966"/>
    <lineage>
        <taxon>Eukaryota</taxon>
        <taxon>Sar</taxon>
        <taxon>Alveolata</taxon>
        <taxon>Dinophyceae</taxon>
        <taxon>Noctilucales</taxon>
        <taxon>Noctilucaceae</taxon>
        <taxon>Noctiluca</taxon>
    </lineage>
</organism>
<dbReference type="PANTHER" id="PTHR21715">
    <property type="entry name" value="RH04127P"/>
    <property type="match status" value="1"/>
</dbReference>
<dbReference type="SUPFAM" id="SSF51045">
    <property type="entry name" value="WW domain"/>
    <property type="match status" value="1"/>
</dbReference>
<dbReference type="EMBL" id="HBFQ01055719">
    <property type="protein sequence ID" value="CAD8865208.1"/>
    <property type="molecule type" value="Transcribed_RNA"/>
</dbReference>
<dbReference type="CDD" id="cd00201">
    <property type="entry name" value="WW"/>
    <property type="match status" value="1"/>
</dbReference>
<evidence type="ECO:0000313" key="3">
    <source>
        <dbReference type="EMBL" id="CAD8865208.1"/>
    </source>
</evidence>
<reference evidence="3" key="1">
    <citation type="submission" date="2021-01" db="EMBL/GenBank/DDBJ databases">
        <authorList>
            <person name="Corre E."/>
            <person name="Pelletier E."/>
            <person name="Niang G."/>
            <person name="Scheremetjew M."/>
            <person name="Finn R."/>
            <person name="Kale V."/>
            <person name="Holt S."/>
            <person name="Cochrane G."/>
            <person name="Meng A."/>
            <person name="Brown T."/>
            <person name="Cohen L."/>
        </authorList>
    </citation>
    <scope>NUCLEOTIDE SEQUENCE</scope>
</reference>
<gene>
    <name evidence="3" type="ORF">NSCI0253_LOCUS39563</name>
</gene>
<evidence type="ECO:0000256" key="1">
    <source>
        <dbReference type="SAM" id="MobiDB-lite"/>
    </source>
</evidence>
<dbReference type="PROSITE" id="PS01159">
    <property type="entry name" value="WW_DOMAIN_1"/>
    <property type="match status" value="1"/>
</dbReference>
<dbReference type="Gene3D" id="3.30.1470.10">
    <property type="entry name" value="Photosystem I PsaD, reaction center subunit II"/>
    <property type="match status" value="1"/>
</dbReference>
<name>A0A7S1AU12_NOCSC</name>
<feature type="domain" description="WW" evidence="2">
    <location>
        <begin position="60"/>
        <end position="93"/>
    </location>
</feature>
<evidence type="ECO:0000259" key="2">
    <source>
        <dbReference type="PROSITE" id="PS50020"/>
    </source>
</evidence>
<dbReference type="InterPro" id="IPR001202">
    <property type="entry name" value="WW_dom"/>
</dbReference>
<dbReference type="PROSITE" id="PS50020">
    <property type="entry name" value="WW_DOMAIN_2"/>
    <property type="match status" value="1"/>
</dbReference>